<dbReference type="KEGG" id="fad:CDH04_07630"/>
<dbReference type="Proteomes" id="UP000251120">
    <property type="component" value="Chromosome"/>
</dbReference>
<keyword evidence="11" id="KW-1185">Reference proteome</keyword>
<dbReference type="Pfam" id="PF01782">
    <property type="entry name" value="RimM"/>
    <property type="match status" value="1"/>
</dbReference>
<dbReference type="HAMAP" id="MF_00014">
    <property type="entry name" value="Ribosome_mat_RimM"/>
    <property type="match status" value="1"/>
</dbReference>
<dbReference type="AlphaFoldDB" id="A0A2Z4XZI6"/>
<accession>A0A2Z4XZI6</accession>
<dbReference type="PANTHER" id="PTHR33692:SF1">
    <property type="entry name" value="RIBOSOME MATURATION FACTOR RIMM"/>
    <property type="match status" value="1"/>
</dbReference>
<dbReference type="RefSeq" id="WP_112870460.1">
    <property type="nucleotide sequence ID" value="NZ_CP021781.1"/>
</dbReference>
<evidence type="ECO:0000259" key="7">
    <source>
        <dbReference type="Pfam" id="PF24986"/>
    </source>
</evidence>
<organism evidence="8 10">
    <name type="scientific">Francisella adeliensis</name>
    <dbReference type="NCBI Taxonomy" id="2007306"/>
    <lineage>
        <taxon>Bacteria</taxon>
        <taxon>Pseudomonadati</taxon>
        <taxon>Pseudomonadota</taxon>
        <taxon>Gammaproteobacteria</taxon>
        <taxon>Thiotrichales</taxon>
        <taxon>Francisellaceae</taxon>
        <taxon>Francisella</taxon>
    </lineage>
</organism>
<dbReference type="Pfam" id="PF24986">
    <property type="entry name" value="PRC_RimM"/>
    <property type="match status" value="1"/>
</dbReference>
<dbReference type="GO" id="GO:0043022">
    <property type="term" value="F:ribosome binding"/>
    <property type="evidence" value="ECO:0007669"/>
    <property type="project" value="InterPro"/>
</dbReference>
<dbReference type="InterPro" id="IPR036976">
    <property type="entry name" value="RimM_N_sf"/>
</dbReference>
<dbReference type="InterPro" id="IPR011961">
    <property type="entry name" value="RimM"/>
</dbReference>
<comment type="function">
    <text evidence="5">An accessory protein needed during the final step in the assembly of 30S ribosomal subunit, possibly for assembly of the head region. Essential for efficient processing of 16S rRNA. May be needed both before and after RbfA during the maturation of 16S rRNA. It has affinity for free ribosomal 30S subunits but not for 70S ribosomes.</text>
</comment>
<evidence type="ECO:0000313" key="10">
    <source>
        <dbReference type="Proteomes" id="UP000251120"/>
    </source>
</evidence>
<dbReference type="GO" id="GO:0005840">
    <property type="term" value="C:ribosome"/>
    <property type="evidence" value="ECO:0007669"/>
    <property type="project" value="InterPro"/>
</dbReference>
<dbReference type="Gene3D" id="2.30.30.240">
    <property type="entry name" value="PRC-barrel domain"/>
    <property type="match status" value="1"/>
</dbReference>
<dbReference type="GO" id="GO:0042274">
    <property type="term" value="P:ribosomal small subunit biogenesis"/>
    <property type="evidence" value="ECO:0007669"/>
    <property type="project" value="UniProtKB-UniRule"/>
</dbReference>
<dbReference type="Proteomes" id="UP000681131">
    <property type="component" value="Chromosome"/>
</dbReference>
<evidence type="ECO:0000256" key="3">
    <source>
        <dbReference type="ARBA" id="ARBA00022552"/>
    </source>
</evidence>
<gene>
    <name evidence="5 8" type="primary">rimM</name>
    <name evidence="8" type="ORF">CDH04_07630</name>
    <name evidence="9" type="ORF">FZC43_07635</name>
</gene>
<dbReference type="InterPro" id="IPR011033">
    <property type="entry name" value="PRC_barrel-like_sf"/>
</dbReference>
<dbReference type="OrthoDB" id="9783509at2"/>
<dbReference type="InterPro" id="IPR009000">
    <property type="entry name" value="Transl_B-barrel_sf"/>
</dbReference>
<evidence type="ECO:0000256" key="4">
    <source>
        <dbReference type="ARBA" id="ARBA00023186"/>
    </source>
</evidence>
<evidence type="ECO:0000256" key="5">
    <source>
        <dbReference type="HAMAP-Rule" id="MF_00014"/>
    </source>
</evidence>
<keyword evidence="4 5" id="KW-0143">Chaperone</keyword>
<dbReference type="Gene3D" id="2.40.30.60">
    <property type="entry name" value="RimM"/>
    <property type="match status" value="1"/>
</dbReference>
<sequence>MTEDFVEIARIGATYKLDGELNLYPIANSIETLLSYGDWYIQLANSQDWQKLSDENVFRRADKIYIKFANIDNANIAKKFVNAMVGVPKSALPELGNDETYYADLIDCCVTNTSNDSFGKVVDVIDTGSNQVLICQLDKDEYLIPYIKRYILSENIADKKITVDWEKDY</sequence>
<comment type="subunit">
    <text evidence="5">Binds ribosomal protein uS19.</text>
</comment>
<dbReference type="InterPro" id="IPR056792">
    <property type="entry name" value="PRC_RimM"/>
</dbReference>
<evidence type="ECO:0000313" key="11">
    <source>
        <dbReference type="Proteomes" id="UP000681131"/>
    </source>
</evidence>
<evidence type="ECO:0000313" key="9">
    <source>
        <dbReference type="EMBL" id="QIW12526.1"/>
    </source>
</evidence>
<dbReference type="GO" id="GO:0005737">
    <property type="term" value="C:cytoplasm"/>
    <property type="evidence" value="ECO:0007669"/>
    <property type="project" value="UniProtKB-SubCell"/>
</dbReference>
<keyword evidence="3 5" id="KW-0698">rRNA processing</keyword>
<dbReference type="NCBIfam" id="NF011185">
    <property type="entry name" value="PRK14591.1"/>
    <property type="match status" value="1"/>
</dbReference>
<proteinExistence type="inferred from homology"/>
<protein>
    <recommendedName>
        <fullName evidence="5">Ribosome maturation factor RimM</fullName>
    </recommendedName>
</protein>
<comment type="similarity">
    <text evidence="5">Belongs to the RimM family.</text>
</comment>
<dbReference type="NCBIfam" id="TIGR02273">
    <property type="entry name" value="16S_RimM"/>
    <property type="match status" value="1"/>
</dbReference>
<feature type="domain" description="RimM N-terminal" evidence="6">
    <location>
        <begin position="8"/>
        <end position="90"/>
    </location>
</feature>
<dbReference type="SUPFAM" id="SSF50447">
    <property type="entry name" value="Translation proteins"/>
    <property type="match status" value="1"/>
</dbReference>
<dbReference type="InterPro" id="IPR002676">
    <property type="entry name" value="RimM_N"/>
</dbReference>
<dbReference type="EMBL" id="CP021781">
    <property type="protein sequence ID" value="AXA34281.1"/>
    <property type="molecule type" value="Genomic_DNA"/>
</dbReference>
<comment type="domain">
    <text evidence="5">The PRC barrel domain binds ribosomal protein uS19.</text>
</comment>
<comment type="subcellular location">
    <subcellularLocation>
        <location evidence="5">Cytoplasm</location>
    </subcellularLocation>
</comment>
<dbReference type="GO" id="GO:0006364">
    <property type="term" value="P:rRNA processing"/>
    <property type="evidence" value="ECO:0007669"/>
    <property type="project" value="UniProtKB-UniRule"/>
</dbReference>
<dbReference type="SUPFAM" id="SSF50346">
    <property type="entry name" value="PRC-barrel domain"/>
    <property type="match status" value="1"/>
</dbReference>
<reference evidence="8 10" key="1">
    <citation type="submission" date="2017-06" db="EMBL/GenBank/DDBJ databases">
        <title>Complete genome of Francisella adeliensis.</title>
        <authorList>
            <person name="Vallesi A."/>
            <person name="Sjodin A."/>
        </authorList>
    </citation>
    <scope>NUCLEOTIDE SEQUENCE [LARGE SCALE GENOMIC DNA]</scope>
    <source>
        <strain evidence="8 10">FDC440</strain>
    </source>
</reference>
<reference evidence="9 11" key="2">
    <citation type="submission" date="2019-08" db="EMBL/GenBank/DDBJ databases">
        <title>Complete genome sequences of Francisella adeliensis (FSC1325 and FSC1326).</title>
        <authorList>
            <person name="Ohrman C."/>
            <person name="Uneklint I."/>
            <person name="Vallesi A."/>
            <person name="Karlsson L."/>
            <person name="Sjodin A."/>
        </authorList>
    </citation>
    <scope>NUCLEOTIDE SEQUENCE [LARGE SCALE GENOMIC DNA]</scope>
    <source>
        <strain evidence="9 11">FSC1325</strain>
    </source>
</reference>
<dbReference type="PANTHER" id="PTHR33692">
    <property type="entry name" value="RIBOSOME MATURATION FACTOR RIMM"/>
    <property type="match status" value="1"/>
</dbReference>
<keyword evidence="2 5" id="KW-0690">Ribosome biogenesis</keyword>
<evidence type="ECO:0000313" key="8">
    <source>
        <dbReference type="EMBL" id="AXA34281.1"/>
    </source>
</evidence>
<keyword evidence="1 5" id="KW-0963">Cytoplasm</keyword>
<evidence type="ECO:0000256" key="1">
    <source>
        <dbReference type="ARBA" id="ARBA00022490"/>
    </source>
</evidence>
<evidence type="ECO:0000259" key="6">
    <source>
        <dbReference type="Pfam" id="PF01782"/>
    </source>
</evidence>
<name>A0A2Z4XZI6_9GAMM</name>
<dbReference type="EMBL" id="CP043424">
    <property type="protein sequence ID" value="QIW12526.1"/>
    <property type="molecule type" value="Genomic_DNA"/>
</dbReference>
<evidence type="ECO:0000256" key="2">
    <source>
        <dbReference type="ARBA" id="ARBA00022517"/>
    </source>
</evidence>
<feature type="domain" description="Ribosome maturation factor RimM PRC barrel" evidence="7">
    <location>
        <begin position="103"/>
        <end position="168"/>
    </location>
</feature>